<feature type="transmembrane region" description="Helical" evidence="10">
    <location>
        <begin position="58"/>
        <end position="77"/>
    </location>
</feature>
<dbReference type="GO" id="GO:0012505">
    <property type="term" value="C:endomembrane system"/>
    <property type="evidence" value="ECO:0007669"/>
    <property type="project" value="UniProtKB-SubCell"/>
</dbReference>
<evidence type="ECO:0000259" key="11">
    <source>
        <dbReference type="Pfam" id="PF01699"/>
    </source>
</evidence>
<evidence type="ECO:0000256" key="3">
    <source>
        <dbReference type="ARBA" id="ARBA00022448"/>
    </source>
</evidence>
<evidence type="ECO:0000256" key="8">
    <source>
        <dbReference type="ARBA" id="ARBA00023065"/>
    </source>
</evidence>
<dbReference type="Pfam" id="PF01699">
    <property type="entry name" value="Na_Ca_ex"/>
    <property type="match status" value="2"/>
</dbReference>
<keyword evidence="13" id="KW-1185">Reference proteome</keyword>
<feature type="transmembrane region" description="Helical" evidence="10">
    <location>
        <begin position="202"/>
        <end position="226"/>
    </location>
</feature>
<keyword evidence="3 10" id="KW-0813">Transport</keyword>
<dbReference type="OrthoDB" id="1699231at2759"/>
<keyword evidence="4 10" id="KW-0109">Calcium transport</keyword>
<comment type="function">
    <text evidence="10">Has a role in promoting intracellular calcium ion sequestration via the exchange of calcium ions for hydrogen ions across the vacuolar membrane. Involved also in manganese ion homeostasis via its uptake into the vacuole.</text>
</comment>
<dbReference type="GO" id="GO:0015369">
    <property type="term" value="F:calcium:proton antiporter activity"/>
    <property type="evidence" value="ECO:0007669"/>
    <property type="project" value="UniProtKB-UniRule"/>
</dbReference>
<evidence type="ECO:0000256" key="7">
    <source>
        <dbReference type="ARBA" id="ARBA00022989"/>
    </source>
</evidence>
<organism evidence="12 13">
    <name type="scientific">Westerdykella ornata</name>
    <dbReference type="NCBI Taxonomy" id="318751"/>
    <lineage>
        <taxon>Eukaryota</taxon>
        <taxon>Fungi</taxon>
        <taxon>Dikarya</taxon>
        <taxon>Ascomycota</taxon>
        <taxon>Pezizomycotina</taxon>
        <taxon>Dothideomycetes</taxon>
        <taxon>Pleosporomycetidae</taxon>
        <taxon>Pleosporales</taxon>
        <taxon>Sporormiaceae</taxon>
        <taxon>Westerdykella</taxon>
    </lineage>
</organism>
<feature type="domain" description="Sodium/calcium exchanger membrane region" evidence="11">
    <location>
        <begin position="24"/>
        <end position="179"/>
    </location>
</feature>
<comment type="subcellular location">
    <subcellularLocation>
        <location evidence="1">Endomembrane system</location>
        <topology evidence="1">Multi-pass membrane protein</topology>
    </subcellularLocation>
    <subcellularLocation>
        <location evidence="10">Vacuole membrane</location>
    </subcellularLocation>
</comment>
<dbReference type="InterPro" id="IPR004713">
    <property type="entry name" value="CaH_exchang"/>
</dbReference>
<keyword evidence="10" id="KW-0050">Antiport</keyword>
<feature type="transmembrane region" description="Helical" evidence="10">
    <location>
        <begin position="83"/>
        <end position="106"/>
    </location>
</feature>
<feature type="transmembrane region" description="Helical" evidence="10">
    <location>
        <begin position="246"/>
        <end position="265"/>
    </location>
</feature>
<dbReference type="GeneID" id="54549067"/>
<dbReference type="PANTHER" id="PTHR31503">
    <property type="entry name" value="VACUOLAR CALCIUM ION TRANSPORTER"/>
    <property type="match status" value="1"/>
</dbReference>
<dbReference type="AlphaFoldDB" id="A0A6A6JB28"/>
<feature type="transmembrane region" description="Helical" evidence="10">
    <location>
        <begin position="305"/>
        <end position="326"/>
    </location>
</feature>
<keyword evidence="5 10" id="KW-0812">Transmembrane</keyword>
<sequence length="351" mass="36390">NWSNILLVFVPAGILAPRLGCSDTVVFVLNCIAIVPLADVLCRATGAVSSHLGETTGALLNVTMGNATEVFIFHALLQRQYMIVRASLLGSIIVNILLVLGLALIAGELKCPGQKHNATATLMATVILSLTTVGLLIPVHITLSILKLSGSSAGVVLHLSRGISLVLVVLYFIYLYTQLRAPNTVYAPLATSTFKHLTSLPFFLKFIPPIALLTSTILLSLTSSLLVDTIDHVTTHTPLSKPTVGLIVLPLVGNAAELVSGIMFAGRGQMDLAFAVSIGSAIQIALFVTPVMVVLGWAMGREMGLGFGGFEVGVLEASVGVFAVLVGGRGDGGGGGWGKGLGLLGGYVGIA</sequence>
<comment type="caution">
    <text evidence="10">Lacks conserved residue(s) required for the propagation of feature annotation.</text>
</comment>
<evidence type="ECO:0000256" key="4">
    <source>
        <dbReference type="ARBA" id="ARBA00022568"/>
    </source>
</evidence>
<evidence type="ECO:0000256" key="5">
    <source>
        <dbReference type="ARBA" id="ARBA00022692"/>
    </source>
</evidence>
<dbReference type="PANTHER" id="PTHR31503:SF22">
    <property type="entry name" value="VACUOLAR CALCIUM ION TRANSPORTER"/>
    <property type="match status" value="1"/>
</dbReference>
<evidence type="ECO:0000256" key="9">
    <source>
        <dbReference type="ARBA" id="ARBA00023136"/>
    </source>
</evidence>
<evidence type="ECO:0000313" key="12">
    <source>
        <dbReference type="EMBL" id="KAF2273622.1"/>
    </source>
</evidence>
<dbReference type="Gene3D" id="1.20.1420.30">
    <property type="entry name" value="NCX, central ion-binding region"/>
    <property type="match status" value="1"/>
</dbReference>
<dbReference type="InterPro" id="IPR004837">
    <property type="entry name" value="NaCa_Exmemb"/>
</dbReference>
<proteinExistence type="inferred from homology"/>
<evidence type="ECO:0000256" key="6">
    <source>
        <dbReference type="ARBA" id="ARBA00022837"/>
    </source>
</evidence>
<evidence type="ECO:0000313" key="13">
    <source>
        <dbReference type="Proteomes" id="UP000800097"/>
    </source>
</evidence>
<name>A0A6A6JB28_WESOR</name>
<feature type="transmembrane region" description="Helical" evidence="10">
    <location>
        <begin position="272"/>
        <end position="299"/>
    </location>
</feature>
<dbReference type="NCBIfam" id="TIGR00378">
    <property type="entry name" value="cax"/>
    <property type="match status" value="1"/>
</dbReference>
<feature type="non-terminal residue" evidence="12">
    <location>
        <position position="1"/>
    </location>
</feature>
<dbReference type="GO" id="GO:0000329">
    <property type="term" value="C:fungal-type vacuole membrane"/>
    <property type="evidence" value="ECO:0007669"/>
    <property type="project" value="TreeGrafter"/>
</dbReference>
<feature type="domain" description="Sodium/calcium exchanger membrane region" evidence="11">
    <location>
        <begin position="210"/>
        <end position="349"/>
    </location>
</feature>
<dbReference type="EMBL" id="ML986508">
    <property type="protein sequence ID" value="KAF2273622.1"/>
    <property type="molecule type" value="Genomic_DNA"/>
</dbReference>
<protein>
    <recommendedName>
        <fullName evidence="10">Vacuolar calcium ion transporter</fullName>
    </recommendedName>
</protein>
<keyword evidence="10" id="KW-0926">Vacuole</keyword>
<comment type="similarity">
    <text evidence="2 10">Belongs to the Ca(2+):cation antiporter (CaCA) (TC 2.A.19) family.</text>
</comment>
<dbReference type="InterPro" id="IPR044880">
    <property type="entry name" value="NCX_ion-bd_dom_sf"/>
</dbReference>
<keyword evidence="7 10" id="KW-1133">Transmembrane helix</keyword>
<evidence type="ECO:0000256" key="1">
    <source>
        <dbReference type="ARBA" id="ARBA00004127"/>
    </source>
</evidence>
<dbReference type="InterPro" id="IPR004798">
    <property type="entry name" value="CAX-like"/>
</dbReference>
<evidence type="ECO:0000256" key="2">
    <source>
        <dbReference type="ARBA" id="ARBA00008170"/>
    </source>
</evidence>
<keyword evidence="6 10" id="KW-0106">Calcium</keyword>
<keyword evidence="8 10" id="KW-0406">Ion transport</keyword>
<dbReference type="GO" id="GO:0006874">
    <property type="term" value="P:intracellular calcium ion homeostasis"/>
    <property type="evidence" value="ECO:0007669"/>
    <property type="project" value="TreeGrafter"/>
</dbReference>
<feature type="transmembrane region" description="Helical" evidence="10">
    <location>
        <begin position="155"/>
        <end position="176"/>
    </location>
</feature>
<dbReference type="Proteomes" id="UP000800097">
    <property type="component" value="Unassembled WGS sequence"/>
</dbReference>
<evidence type="ECO:0000256" key="10">
    <source>
        <dbReference type="RuleBase" id="RU365028"/>
    </source>
</evidence>
<dbReference type="RefSeq" id="XP_033651161.1">
    <property type="nucleotide sequence ID" value="XM_033795892.1"/>
</dbReference>
<feature type="transmembrane region" description="Helical" evidence="10">
    <location>
        <begin position="118"/>
        <end position="143"/>
    </location>
</feature>
<accession>A0A6A6JB28</accession>
<reference evidence="12" key="1">
    <citation type="journal article" date="2020" name="Stud. Mycol.">
        <title>101 Dothideomycetes genomes: a test case for predicting lifestyles and emergence of pathogens.</title>
        <authorList>
            <person name="Haridas S."/>
            <person name="Albert R."/>
            <person name="Binder M."/>
            <person name="Bloem J."/>
            <person name="Labutti K."/>
            <person name="Salamov A."/>
            <person name="Andreopoulos B."/>
            <person name="Baker S."/>
            <person name="Barry K."/>
            <person name="Bills G."/>
            <person name="Bluhm B."/>
            <person name="Cannon C."/>
            <person name="Castanera R."/>
            <person name="Culley D."/>
            <person name="Daum C."/>
            <person name="Ezra D."/>
            <person name="Gonzalez J."/>
            <person name="Henrissat B."/>
            <person name="Kuo A."/>
            <person name="Liang C."/>
            <person name="Lipzen A."/>
            <person name="Lutzoni F."/>
            <person name="Magnuson J."/>
            <person name="Mondo S."/>
            <person name="Nolan M."/>
            <person name="Ohm R."/>
            <person name="Pangilinan J."/>
            <person name="Park H.-J."/>
            <person name="Ramirez L."/>
            <person name="Alfaro M."/>
            <person name="Sun H."/>
            <person name="Tritt A."/>
            <person name="Yoshinaga Y."/>
            <person name="Zwiers L.-H."/>
            <person name="Turgeon B."/>
            <person name="Goodwin S."/>
            <person name="Spatafora J."/>
            <person name="Crous P."/>
            <person name="Grigoriev I."/>
        </authorList>
    </citation>
    <scope>NUCLEOTIDE SEQUENCE</scope>
    <source>
        <strain evidence="12">CBS 379.55</strain>
    </source>
</reference>
<keyword evidence="9 10" id="KW-0472">Membrane</keyword>
<gene>
    <name evidence="12" type="ORF">EI97DRAFT_383142</name>
</gene>